<proteinExistence type="predicted"/>
<accession>A0A7Y4K2U2</accession>
<feature type="non-terminal residue" evidence="1">
    <location>
        <position position="145"/>
    </location>
</feature>
<comment type="caution">
    <text evidence="1">The sequence shown here is derived from an EMBL/GenBank/DDBJ whole genome shotgun (WGS) entry which is preliminary data.</text>
</comment>
<name>A0A7Y4K2U2_9BACT</name>
<dbReference type="SUPFAM" id="SSF50692">
    <property type="entry name" value="ADC-like"/>
    <property type="match status" value="1"/>
</dbReference>
<evidence type="ECO:0000313" key="2">
    <source>
        <dbReference type="Proteomes" id="UP000528460"/>
    </source>
</evidence>
<feature type="non-terminal residue" evidence="1">
    <location>
        <position position="1"/>
    </location>
</feature>
<organism evidence="1 2">
    <name type="scientific">Corallococcus exercitus</name>
    <dbReference type="NCBI Taxonomy" id="2316736"/>
    <lineage>
        <taxon>Bacteria</taxon>
        <taxon>Pseudomonadati</taxon>
        <taxon>Myxococcota</taxon>
        <taxon>Myxococcia</taxon>
        <taxon>Myxococcales</taxon>
        <taxon>Cystobacterineae</taxon>
        <taxon>Myxococcaceae</taxon>
        <taxon>Corallococcus</taxon>
    </lineage>
</organism>
<dbReference type="Gene3D" id="2.40.40.20">
    <property type="match status" value="1"/>
</dbReference>
<sequence length="145" mass="15563">FHWNDLIGEQLAINAVTCDAVDPLSLQPAFKHCAVTLERVAGERIEALDLNTANPEPARMPTATLSRLLGLDTLPAPVLAEEERHYLQGFLLGLDQARAEGVPCLPTSAPLAANRRLFVDGLLAGLFAQPAVLPDAALMAPRHQV</sequence>
<dbReference type="AlphaFoldDB" id="A0A7Y4K2U2"/>
<protein>
    <submittedName>
        <fullName evidence="1">Reductase</fullName>
    </submittedName>
</protein>
<evidence type="ECO:0000313" key="1">
    <source>
        <dbReference type="EMBL" id="NOK15378.1"/>
    </source>
</evidence>
<dbReference type="EMBL" id="JABFJW010000817">
    <property type="protein sequence ID" value="NOK15378.1"/>
    <property type="molecule type" value="Genomic_DNA"/>
</dbReference>
<dbReference type="Proteomes" id="UP000528460">
    <property type="component" value="Unassembled WGS sequence"/>
</dbReference>
<reference evidence="1 2" key="1">
    <citation type="submission" date="2020-05" db="EMBL/GenBank/DDBJ databases">
        <authorList>
            <person name="Whitworth D."/>
        </authorList>
    </citation>
    <scope>NUCLEOTIDE SEQUENCE [LARGE SCALE GENOMIC DNA]</scope>
    <source>
        <strain evidence="1 2">CA046A</strain>
    </source>
</reference>
<gene>
    <name evidence="1" type="ORF">HNS30_40900</name>
</gene>
<dbReference type="InterPro" id="IPR009010">
    <property type="entry name" value="Asp_de-COase-like_dom_sf"/>
</dbReference>